<comment type="caution">
    <text evidence="2">The sequence shown here is derived from an EMBL/GenBank/DDBJ whole genome shotgun (WGS) entry which is preliminary data.</text>
</comment>
<proteinExistence type="predicted"/>
<protein>
    <submittedName>
        <fullName evidence="2">Uncharacterized protein</fullName>
    </submittedName>
</protein>
<dbReference type="Proteomes" id="UP000239939">
    <property type="component" value="Unassembled WGS sequence"/>
</dbReference>
<feature type="region of interest" description="Disordered" evidence="1">
    <location>
        <begin position="1"/>
        <end position="59"/>
    </location>
</feature>
<sequence>MPRKSLQGRTCGVSRDGGRARTLQQTRRSGALQPTHPHRHLSRRPRSQASASPGCSQAE</sequence>
<dbReference type="AlphaFoldDB" id="A0A2S7EZV5"/>
<evidence type="ECO:0000313" key="3">
    <source>
        <dbReference type="Proteomes" id="UP000239939"/>
    </source>
</evidence>
<name>A0A2S7EZV5_9XANT</name>
<keyword evidence="3" id="KW-1185">Reference proteome</keyword>
<dbReference type="EMBL" id="MDEJ01000014">
    <property type="protein sequence ID" value="PPU98582.1"/>
    <property type="molecule type" value="Genomic_DNA"/>
</dbReference>
<organism evidence="2 3">
    <name type="scientific">Xanthomonas populi</name>
    <dbReference type="NCBI Taxonomy" id="53414"/>
    <lineage>
        <taxon>Bacteria</taxon>
        <taxon>Pseudomonadati</taxon>
        <taxon>Pseudomonadota</taxon>
        <taxon>Gammaproteobacteria</taxon>
        <taxon>Lysobacterales</taxon>
        <taxon>Lysobacteraceae</taxon>
        <taxon>Xanthomonas</taxon>
    </lineage>
</organism>
<accession>A0A2S7EZV5</accession>
<evidence type="ECO:0000256" key="1">
    <source>
        <dbReference type="SAM" id="MobiDB-lite"/>
    </source>
</evidence>
<reference evidence="3" key="1">
    <citation type="submission" date="2016-08" db="EMBL/GenBank/DDBJ databases">
        <authorList>
            <person name="Merda D."/>
            <person name="Briand M."/>
            <person name="Taghouti G."/>
            <person name="Carrere S."/>
            <person name="Gouzy J."/>
            <person name="Portier P."/>
            <person name="Jacques M.-A."/>
            <person name="Fischer-Le Saux M."/>
        </authorList>
    </citation>
    <scope>NUCLEOTIDE SEQUENCE [LARGE SCALE GENOMIC DNA]</scope>
    <source>
        <strain evidence="3">CFBP1817</strain>
    </source>
</reference>
<gene>
    <name evidence="2" type="ORF">XpopCFBP1817_03830</name>
</gene>
<feature type="compositionally biased region" description="Basic residues" evidence="1">
    <location>
        <begin position="36"/>
        <end position="46"/>
    </location>
</feature>
<evidence type="ECO:0000313" key="2">
    <source>
        <dbReference type="EMBL" id="PPU98582.1"/>
    </source>
</evidence>